<keyword evidence="1" id="KW-0812">Transmembrane</keyword>
<keyword evidence="3" id="KW-1185">Reference proteome</keyword>
<evidence type="ECO:0000313" key="2">
    <source>
        <dbReference type="EMBL" id="OEJ66357.1"/>
    </source>
</evidence>
<keyword evidence="1" id="KW-0472">Membrane</keyword>
<accession>A0A1E5Q7A5</accession>
<dbReference type="EMBL" id="MCGG01000034">
    <property type="protein sequence ID" value="OEJ66357.1"/>
    <property type="molecule type" value="Genomic_DNA"/>
</dbReference>
<dbReference type="NCBIfam" id="NF040990">
    <property type="entry name" value="MamR"/>
    <property type="match status" value="1"/>
</dbReference>
<proteinExistence type="predicted"/>
<organism evidence="2 3">
    <name type="scientific">Magnetovibrio blakemorei</name>
    <dbReference type="NCBI Taxonomy" id="28181"/>
    <lineage>
        <taxon>Bacteria</taxon>
        <taxon>Pseudomonadati</taxon>
        <taxon>Pseudomonadota</taxon>
        <taxon>Alphaproteobacteria</taxon>
        <taxon>Rhodospirillales</taxon>
        <taxon>Magnetovibrionaceae</taxon>
        <taxon>Magnetovibrio</taxon>
    </lineage>
</organism>
<keyword evidence="1" id="KW-1133">Transmembrane helix</keyword>
<dbReference type="AlphaFoldDB" id="A0A1E5Q7A5"/>
<gene>
    <name evidence="2" type="ORF">BEN30_00310</name>
</gene>
<feature type="transmembrane region" description="Helical" evidence="1">
    <location>
        <begin position="6"/>
        <end position="27"/>
    </location>
</feature>
<protein>
    <recommendedName>
        <fullName evidence="4">Helix-turn-helix domain-containing protein</fullName>
    </recommendedName>
</protein>
<reference evidence="3" key="1">
    <citation type="submission" date="2016-07" db="EMBL/GenBank/DDBJ databases">
        <authorList>
            <person name="Florea S."/>
            <person name="Webb J.S."/>
            <person name="Jaromczyk J."/>
            <person name="Schardl C.L."/>
        </authorList>
    </citation>
    <scope>NUCLEOTIDE SEQUENCE [LARGE SCALE GENOMIC DNA]</scope>
    <source>
        <strain evidence="3">MV-1</strain>
    </source>
</reference>
<dbReference type="Proteomes" id="UP000095347">
    <property type="component" value="Unassembled WGS sequence"/>
</dbReference>
<name>A0A1E5Q7A5_9PROT</name>
<comment type="caution">
    <text evidence="2">The sequence shown here is derived from an EMBL/GenBank/DDBJ whole genome shotgun (WGS) entry which is preliminary data.</text>
</comment>
<evidence type="ECO:0000313" key="3">
    <source>
        <dbReference type="Proteomes" id="UP000095347"/>
    </source>
</evidence>
<evidence type="ECO:0000256" key="1">
    <source>
        <dbReference type="SAM" id="Phobius"/>
    </source>
</evidence>
<evidence type="ECO:0008006" key="4">
    <source>
        <dbReference type="Google" id="ProtNLM"/>
    </source>
</evidence>
<sequence length="104" mass="11337">MAVIRPIITILAELADILAGVVLMGTFPLKKKLEPNTIYSTADIAKFLKVERLEVVRLIRCGEINARLVGNNYRIIGQNVLNYLSGSKLSPAQTLTIQASGKEG</sequence>